<feature type="transmembrane region" description="Helical" evidence="1">
    <location>
        <begin position="40"/>
        <end position="65"/>
    </location>
</feature>
<evidence type="ECO:0000256" key="1">
    <source>
        <dbReference type="SAM" id="Phobius"/>
    </source>
</evidence>
<evidence type="ECO:0000313" key="3">
    <source>
        <dbReference type="EMBL" id="SHH84905.1"/>
    </source>
</evidence>
<reference evidence="4" key="1">
    <citation type="submission" date="2016-11" db="EMBL/GenBank/DDBJ databases">
        <authorList>
            <person name="Varghese N."/>
            <person name="Submissions S."/>
        </authorList>
    </citation>
    <scope>NUCLEOTIDE SEQUENCE [LARGE SCALE GENOMIC DNA]</scope>
    <source>
        <strain evidence="4">DSM 15449</strain>
    </source>
</reference>
<dbReference type="InterPro" id="IPR028087">
    <property type="entry name" value="Tad_N"/>
</dbReference>
<keyword evidence="4" id="KW-1185">Reference proteome</keyword>
<dbReference type="EMBL" id="FQXJ01000005">
    <property type="protein sequence ID" value="SHH84905.1"/>
    <property type="molecule type" value="Genomic_DNA"/>
</dbReference>
<dbReference type="STRING" id="1121420.SAMN02746098_01544"/>
<name>A0A1M5WBM3_9FIRM</name>
<dbReference type="Proteomes" id="UP000183954">
    <property type="component" value="Unassembled WGS sequence"/>
</dbReference>
<proteinExistence type="predicted"/>
<evidence type="ECO:0000259" key="2">
    <source>
        <dbReference type="Pfam" id="PF13400"/>
    </source>
</evidence>
<accession>A0A1M5WBM3</accession>
<gene>
    <name evidence="3" type="ORF">SAMN02746098_01544</name>
</gene>
<keyword evidence="1" id="KW-0472">Membrane</keyword>
<dbReference type="Pfam" id="PF13400">
    <property type="entry name" value="Tad"/>
    <property type="match status" value="1"/>
</dbReference>
<keyword evidence="1" id="KW-0812">Transmembrane</keyword>
<protein>
    <submittedName>
        <fullName evidence="3">Putative Flp pilus-assembly TadE/G-like</fullName>
    </submittedName>
</protein>
<evidence type="ECO:0000313" key="4">
    <source>
        <dbReference type="Proteomes" id="UP000183954"/>
    </source>
</evidence>
<dbReference type="RefSeq" id="WP_073029097.1">
    <property type="nucleotide sequence ID" value="NZ_FQXJ01000005.1"/>
</dbReference>
<keyword evidence="1" id="KW-1133">Transmembrane helix</keyword>
<organism evidence="3 4">
    <name type="scientific">Desulfosporosinus lacus DSM 15449</name>
    <dbReference type="NCBI Taxonomy" id="1121420"/>
    <lineage>
        <taxon>Bacteria</taxon>
        <taxon>Bacillati</taxon>
        <taxon>Bacillota</taxon>
        <taxon>Clostridia</taxon>
        <taxon>Eubacteriales</taxon>
        <taxon>Desulfitobacteriaceae</taxon>
        <taxon>Desulfosporosinus</taxon>
    </lineage>
</organism>
<dbReference type="OrthoDB" id="5447051at2"/>
<feature type="domain" description="Putative Flp pilus-assembly TadG-like N-terminal" evidence="2">
    <location>
        <begin position="38"/>
        <end position="84"/>
    </location>
</feature>
<sequence length="371" mass="40229">MVKIKSAFSKHWRSKIQQIKRPLQHMLSLADNQCQERGSVVVIVTLSLTVLLGFCAVVADMGLLYAQKAHLQNSVDAAALAGVQELLKGPSDATSMAIDYATKNGVADVNVSVEANNAIIVVQAKQQVPTYFARIWGITEEQISVSARAMLLPPMGLYGAVPLSIQEQDFVFGQKYILKSGGGSGTSEWYLDDDKNNSVKRYGEEYGTSGWYGALELSGTGANTYESDLANGYQGSLFVGQILNVKHGNMSGPTADGINTRINRDTRVPRNTIDNHDRNAPQIVYIPIVRIISESGNSIHEVQIVGFAAFFLEGVAGNGNESIVTGWFIRTLASNAHNKDHLSDSLKTEEEIENGAASNDYGLYTPKLIAN</sequence>
<dbReference type="AlphaFoldDB" id="A0A1M5WBM3"/>